<dbReference type="Pfam" id="PF13456">
    <property type="entry name" value="RVT_3"/>
    <property type="match status" value="1"/>
</dbReference>
<keyword evidence="3" id="KW-1185">Reference proteome</keyword>
<evidence type="ECO:0000313" key="3">
    <source>
        <dbReference type="Proteomes" id="UP001168877"/>
    </source>
</evidence>
<gene>
    <name evidence="2" type="ORF">LWI29_017529</name>
</gene>
<dbReference type="InterPro" id="IPR012337">
    <property type="entry name" value="RNaseH-like_sf"/>
</dbReference>
<feature type="domain" description="RNase H type-1" evidence="1">
    <location>
        <begin position="9"/>
        <end position="103"/>
    </location>
</feature>
<dbReference type="InterPro" id="IPR044730">
    <property type="entry name" value="RNase_H-like_dom_plant"/>
</dbReference>
<dbReference type="SUPFAM" id="SSF53098">
    <property type="entry name" value="Ribonuclease H-like"/>
    <property type="match status" value="1"/>
</dbReference>
<dbReference type="GO" id="GO:0003676">
    <property type="term" value="F:nucleic acid binding"/>
    <property type="evidence" value="ECO:0007669"/>
    <property type="project" value="InterPro"/>
</dbReference>
<organism evidence="2 3">
    <name type="scientific">Acer saccharum</name>
    <name type="common">Sugar maple</name>
    <dbReference type="NCBI Taxonomy" id="4024"/>
    <lineage>
        <taxon>Eukaryota</taxon>
        <taxon>Viridiplantae</taxon>
        <taxon>Streptophyta</taxon>
        <taxon>Embryophyta</taxon>
        <taxon>Tracheophyta</taxon>
        <taxon>Spermatophyta</taxon>
        <taxon>Magnoliopsida</taxon>
        <taxon>eudicotyledons</taxon>
        <taxon>Gunneridae</taxon>
        <taxon>Pentapetalae</taxon>
        <taxon>rosids</taxon>
        <taxon>malvids</taxon>
        <taxon>Sapindales</taxon>
        <taxon>Sapindaceae</taxon>
        <taxon>Hippocastanoideae</taxon>
        <taxon>Acereae</taxon>
        <taxon>Acer</taxon>
    </lineage>
</organism>
<reference evidence="2" key="2">
    <citation type="submission" date="2023-06" db="EMBL/GenBank/DDBJ databases">
        <authorList>
            <person name="Swenson N.G."/>
            <person name="Wegrzyn J.L."/>
            <person name="Mcevoy S.L."/>
        </authorList>
    </citation>
    <scope>NUCLEOTIDE SEQUENCE</scope>
    <source>
        <strain evidence="2">NS2018</strain>
        <tissue evidence="2">Leaf</tissue>
    </source>
</reference>
<comment type="caution">
    <text evidence="2">The sequence shown here is derived from an EMBL/GenBank/DDBJ whole genome shotgun (WGS) entry which is preliminary data.</text>
</comment>
<evidence type="ECO:0000259" key="1">
    <source>
        <dbReference type="Pfam" id="PF13456"/>
    </source>
</evidence>
<dbReference type="PANTHER" id="PTHR47723">
    <property type="entry name" value="OS05G0353850 PROTEIN"/>
    <property type="match status" value="1"/>
</dbReference>
<proteinExistence type="predicted"/>
<dbReference type="Gene3D" id="3.30.420.10">
    <property type="entry name" value="Ribonuclease H-like superfamily/Ribonuclease H"/>
    <property type="match status" value="1"/>
</dbReference>
<dbReference type="InterPro" id="IPR053151">
    <property type="entry name" value="RNase_H-like"/>
</dbReference>
<dbReference type="EMBL" id="JAUESC010000003">
    <property type="protein sequence ID" value="KAK0600693.1"/>
    <property type="molecule type" value="Genomic_DNA"/>
</dbReference>
<sequence>MWVKFCVFFSAHVGSQDVFLVELLAILCACELIGSRHDLSHRPLTIISDSLSAVKWVLGCFPGCNSHDQVLQDIRMWLSSFSLVSVEFRDRSTNSFADSLAKKGLNPAVDVVRWSVF</sequence>
<dbReference type="AlphaFoldDB" id="A0AA39T4J5"/>
<accession>A0AA39T4J5</accession>
<protein>
    <recommendedName>
        <fullName evidence="1">RNase H type-1 domain-containing protein</fullName>
    </recommendedName>
</protein>
<dbReference type="GO" id="GO:0004523">
    <property type="term" value="F:RNA-DNA hybrid ribonuclease activity"/>
    <property type="evidence" value="ECO:0007669"/>
    <property type="project" value="InterPro"/>
</dbReference>
<dbReference type="InterPro" id="IPR002156">
    <property type="entry name" value="RNaseH_domain"/>
</dbReference>
<dbReference type="CDD" id="cd06222">
    <property type="entry name" value="RNase_H_like"/>
    <property type="match status" value="1"/>
</dbReference>
<reference evidence="2" key="1">
    <citation type="journal article" date="2022" name="Plant J.">
        <title>Strategies of tolerance reflected in two North American maple genomes.</title>
        <authorList>
            <person name="McEvoy S.L."/>
            <person name="Sezen U.U."/>
            <person name="Trouern-Trend A."/>
            <person name="McMahon S.M."/>
            <person name="Schaberg P.G."/>
            <person name="Yang J."/>
            <person name="Wegrzyn J.L."/>
            <person name="Swenson N.G."/>
        </authorList>
    </citation>
    <scope>NUCLEOTIDE SEQUENCE</scope>
    <source>
        <strain evidence="2">NS2018</strain>
    </source>
</reference>
<dbReference type="Proteomes" id="UP001168877">
    <property type="component" value="Unassembled WGS sequence"/>
</dbReference>
<evidence type="ECO:0000313" key="2">
    <source>
        <dbReference type="EMBL" id="KAK0600693.1"/>
    </source>
</evidence>
<dbReference type="PANTHER" id="PTHR47723:SF22">
    <property type="entry name" value="RNASE H TYPE-1 DOMAIN-CONTAINING PROTEIN"/>
    <property type="match status" value="1"/>
</dbReference>
<dbReference type="InterPro" id="IPR036397">
    <property type="entry name" value="RNaseH_sf"/>
</dbReference>
<name>A0AA39T4J5_ACESA</name>